<keyword evidence="12" id="KW-0503">Monooxygenase</keyword>
<evidence type="ECO:0000256" key="2">
    <source>
        <dbReference type="ARBA" id="ARBA00022630"/>
    </source>
</evidence>
<evidence type="ECO:0000256" key="7">
    <source>
        <dbReference type="ARBA" id="ARBA00023004"/>
    </source>
</evidence>
<dbReference type="RefSeq" id="WP_093559176.1">
    <property type="nucleotide sequence ID" value="NZ_FPBO01000036.1"/>
</dbReference>
<organism evidence="12 13">
    <name type="scientific">Pseudoduganella namucuonensis</name>
    <dbReference type="NCBI Taxonomy" id="1035707"/>
    <lineage>
        <taxon>Bacteria</taxon>
        <taxon>Pseudomonadati</taxon>
        <taxon>Pseudomonadota</taxon>
        <taxon>Betaproteobacteria</taxon>
        <taxon>Burkholderiales</taxon>
        <taxon>Oxalobacteraceae</taxon>
        <taxon>Telluria group</taxon>
        <taxon>Pseudoduganella</taxon>
    </lineage>
</organism>
<keyword evidence="7" id="KW-0408">Iron</keyword>
<sequence length="342" mass="36928">MHTPTYHRLRVRNVIEETADAKSLVFDVPAHLRSSFTYRPGQFLTLRVPHGDGHLPRCYSLASAPASDDAPRVTIKRVEAGRASNWLCEQVQAGDELDVMPPAGVFTPKSLDGDFLLFAGGSGITPVFSILRSALTGGAGRLCLIYANRDQQSIIFRDALRALASAHPHRLQVLHWLDAVQGVPSVAQLAELARPWRGAESFICGPAPFMDAAVEALHALEIPPARIHVERFVSLPEEGGPGAPAAEGGGAQVRLDVELNGELHELSCSDRETVLDALLRAGIDTPYSCRAGACATCMCTLVAGKVTHRRNDVLDKNDLDQGWCLACQAVPDAAHVRLRFPD</sequence>
<evidence type="ECO:0000313" key="13">
    <source>
        <dbReference type="Proteomes" id="UP000199391"/>
    </source>
</evidence>
<evidence type="ECO:0000313" key="12">
    <source>
        <dbReference type="EMBL" id="SFV12475.1"/>
    </source>
</evidence>
<dbReference type="InterPro" id="IPR017938">
    <property type="entry name" value="Riboflavin_synthase-like_b-brl"/>
</dbReference>
<dbReference type="Gene3D" id="3.10.20.30">
    <property type="match status" value="1"/>
</dbReference>
<accession>A0A1I7LS07</accession>
<dbReference type="SUPFAM" id="SSF52343">
    <property type="entry name" value="Ferredoxin reductase-like, C-terminal NADP-linked domain"/>
    <property type="match status" value="1"/>
</dbReference>
<comment type="cofactor">
    <cofactor evidence="9">
        <name>[2Fe-2S] cluster</name>
        <dbReference type="ChEBI" id="CHEBI:190135"/>
    </cofactor>
</comment>
<evidence type="ECO:0000256" key="9">
    <source>
        <dbReference type="ARBA" id="ARBA00034078"/>
    </source>
</evidence>
<dbReference type="STRING" id="1035707.SAMN05216552_103637"/>
<evidence type="ECO:0000259" key="11">
    <source>
        <dbReference type="PROSITE" id="PS51384"/>
    </source>
</evidence>
<dbReference type="Gene3D" id="3.40.50.80">
    <property type="entry name" value="Nucleotide-binding domain of ferredoxin-NADP reductase (FNR) module"/>
    <property type="match status" value="1"/>
</dbReference>
<evidence type="ECO:0000256" key="8">
    <source>
        <dbReference type="ARBA" id="ARBA00023014"/>
    </source>
</evidence>
<dbReference type="GO" id="GO:0046872">
    <property type="term" value="F:metal ion binding"/>
    <property type="evidence" value="ECO:0007669"/>
    <property type="project" value="UniProtKB-KW"/>
</dbReference>
<protein>
    <submittedName>
        <fullName evidence="12">3-ketosteroid 9alpha-monooxygenase subunit B</fullName>
    </submittedName>
</protein>
<evidence type="ECO:0000256" key="4">
    <source>
        <dbReference type="ARBA" id="ARBA00022723"/>
    </source>
</evidence>
<comment type="cofactor">
    <cofactor evidence="1">
        <name>FAD</name>
        <dbReference type="ChEBI" id="CHEBI:57692"/>
    </cofactor>
</comment>
<feature type="domain" description="FAD-binding FR-type" evidence="11">
    <location>
        <begin position="4"/>
        <end position="109"/>
    </location>
</feature>
<dbReference type="InterPro" id="IPR050415">
    <property type="entry name" value="MRET"/>
</dbReference>
<name>A0A1I7LS07_9BURK</name>
<dbReference type="SUPFAM" id="SSF63380">
    <property type="entry name" value="Riboflavin synthase domain-like"/>
    <property type="match status" value="1"/>
</dbReference>
<dbReference type="InterPro" id="IPR006058">
    <property type="entry name" value="2Fe2S_fd_BS"/>
</dbReference>
<keyword evidence="4" id="KW-0479">Metal-binding</keyword>
<dbReference type="Pfam" id="PF00970">
    <property type="entry name" value="FAD_binding_6"/>
    <property type="match status" value="1"/>
</dbReference>
<keyword evidence="6" id="KW-0560">Oxidoreductase</keyword>
<dbReference type="GO" id="GO:0050660">
    <property type="term" value="F:flavin adenine dinucleotide binding"/>
    <property type="evidence" value="ECO:0007669"/>
    <property type="project" value="TreeGrafter"/>
</dbReference>
<keyword evidence="3" id="KW-0001">2Fe-2S</keyword>
<dbReference type="GO" id="GO:0051537">
    <property type="term" value="F:2 iron, 2 sulfur cluster binding"/>
    <property type="evidence" value="ECO:0007669"/>
    <property type="project" value="UniProtKB-KW"/>
</dbReference>
<dbReference type="AlphaFoldDB" id="A0A1I7LS07"/>
<dbReference type="Proteomes" id="UP000199391">
    <property type="component" value="Unassembled WGS sequence"/>
</dbReference>
<dbReference type="EMBL" id="FPBO01000036">
    <property type="protein sequence ID" value="SFV12475.1"/>
    <property type="molecule type" value="Genomic_DNA"/>
</dbReference>
<dbReference type="InterPro" id="IPR001709">
    <property type="entry name" value="Flavoprot_Pyr_Nucl_cyt_Rdtase"/>
</dbReference>
<dbReference type="PROSITE" id="PS00197">
    <property type="entry name" value="2FE2S_FER_1"/>
    <property type="match status" value="1"/>
</dbReference>
<keyword evidence="5" id="KW-0274">FAD</keyword>
<dbReference type="CDD" id="cd06214">
    <property type="entry name" value="PA_degradation_oxidoreductase_like"/>
    <property type="match status" value="1"/>
</dbReference>
<dbReference type="OrthoDB" id="370747at2"/>
<evidence type="ECO:0000256" key="1">
    <source>
        <dbReference type="ARBA" id="ARBA00001974"/>
    </source>
</evidence>
<dbReference type="InterPro" id="IPR039261">
    <property type="entry name" value="FNR_nucleotide-bd"/>
</dbReference>
<reference evidence="13" key="1">
    <citation type="submission" date="2016-10" db="EMBL/GenBank/DDBJ databases">
        <authorList>
            <person name="Varghese N."/>
            <person name="Submissions S."/>
        </authorList>
    </citation>
    <scope>NUCLEOTIDE SEQUENCE [LARGE SCALE GENOMIC DNA]</scope>
    <source>
        <strain evidence="13">CGMCC 1.11014</strain>
    </source>
</reference>
<dbReference type="Pfam" id="PF00111">
    <property type="entry name" value="Fer2"/>
    <property type="match status" value="1"/>
</dbReference>
<dbReference type="GO" id="GO:0004497">
    <property type="term" value="F:monooxygenase activity"/>
    <property type="evidence" value="ECO:0007669"/>
    <property type="project" value="UniProtKB-KW"/>
</dbReference>
<keyword evidence="13" id="KW-1185">Reference proteome</keyword>
<dbReference type="PROSITE" id="PS51085">
    <property type="entry name" value="2FE2S_FER_2"/>
    <property type="match status" value="1"/>
</dbReference>
<dbReference type="InterPro" id="IPR036010">
    <property type="entry name" value="2Fe-2S_ferredoxin-like_sf"/>
</dbReference>
<dbReference type="InterPro" id="IPR012675">
    <property type="entry name" value="Beta-grasp_dom_sf"/>
</dbReference>
<dbReference type="Gene3D" id="2.40.30.10">
    <property type="entry name" value="Translation factors"/>
    <property type="match status" value="1"/>
</dbReference>
<keyword evidence="8" id="KW-0411">Iron-sulfur</keyword>
<evidence type="ECO:0000256" key="6">
    <source>
        <dbReference type="ARBA" id="ARBA00023002"/>
    </source>
</evidence>
<feature type="domain" description="2Fe-2S ferredoxin-type" evidence="10">
    <location>
        <begin position="253"/>
        <end position="342"/>
    </location>
</feature>
<dbReference type="PANTHER" id="PTHR47354">
    <property type="entry name" value="NADH OXIDOREDUCTASE HCR"/>
    <property type="match status" value="1"/>
</dbReference>
<dbReference type="PANTHER" id="PTHR47354:SF8">
    <property type="entry name" value="1,2-PHENYLACETYL-COA EPOXIDASE, SUBUNIT E"/>
    <property type="match status" value="1"/>
</dbReference>
<dbReference type="InterPro" id="IPR001433">
    <property type="entry name" value="OxRdtase_FAD/NAD-bd"/>
</dbReference>
<dbReference type="InterPro" id="IPR008333">
    <property type="entry name" value="Cbr1-like_FAD-bd_dom"/>
</dbReference>
<evidence type="ECO:0000256" key="5">
    <source>
        <dbReference type="ARBA" id="ARBA00022827"/>
    </source>
</evidence>
<evidence type="ECO:0000259" key="10">
    <source>
        <dbReference type="PROSITE" id="PS51085"/>
    </source>
</evidence>
<gene>
    <name evidence="12" type="ORF">SAMN05216552_103637</name>
</gene>
<dbReference type="PRINTS" id="PR00371">
    <property type="entry name" value="FPNCR"/>
</dbReference>
<dbReference type="Pfam" id="PF00175">
    <property type="entry name" value="NAD_binding_1"/>
    <property type="match status" value="1"/>
</dbReference>
<dbReference type="CDD" id="cd00207">
    <property type="entry name" value="fer2"/>
    <property type="match status" value="1"/>
</dbReference>
<proteinExistence type="predicted"/>
<dbReference type="InterPro" id="IPR017927">
    <property type="entry name" value="FAD-bd_FR_type"/>
</dbReference>
<dbReference type="SUPFAM" id="SSF54292">
    <property type="entry name" value="2Fe-2S ferredoxin-like"/>
    <property type="match status" value="1"/>
</dbReference>
<dbReference type="PROSITE" id="PS51384">
    <property type="entry name" value="FAD_FR"/>
    <property type="match status" value="1"/>
</dbReference>
<evidence type="ECO:0000256" key="3">
    <source>
        <dbReference type="ARBA" id="ARBA00022714"/>
    </source>
</evidence>
<dbReference type="InterPro" id="IPR001041">
    <property type="entry name" value="2Fe-2S_ferredoxin-type"/>
</dbReference>
<keyword evidence="2" id="KW-0285">Flavoprotein</keyword>
<dbReference type="PRINTS" id="PR00410">
    <property type="entry name" value="PHEHYDRXLASE"/>
</dbReference>